<dbReference type="WBParaSite" id="Hba_05377">
    <property type="protein sequence ID" value="Hba_05377"/>
    <property type="gene ID" value="Hba_05377"/>
</dbReference>
<proteinExistence type="predicted"/>
<accession>A0A1I7WK21</accession>
<protein>
    <submittedName>
        <fullName evidence="2">Transposase</fullName>
    </submittedName>
</protein>
<organism evidence="1 2">
    <name type="scientific">Heterorhabditis bacteriophora</name>
    <name type="common">Entomopathogenic nematode worm</name>
    <dbReference type="NCBI Taxonomy" id="37862"/>
    <lineage>
        <taxon>Eukaryota</taxon>
        <taxon>Metazoa</taxon>
        <taxon>Ecdysozoa</taxon>
        <taxon>Nematoda</taxon>
        <taxon>Chromadorea</taxon>
        <taxon>Rhabditida</taxon>
        <taxon>Rhabditina</taxon>
        <taxon>Rhabditomorpha</taxon>
        <taxon>Strongyloidea</taxon>
        <taxon>Heterorhabditidae</taxon>
        <taxon>Heterorhabditis</taxon>
    </lineage>
</organism>
<name>A0A1I7WK21_HETBA</name>
<sequence length="25" mass="2843">MGYTTMNGEVDQLFLKNLLTTLLNI</sequence>
<dbReference type="Proteomes" id="UP000095283">
    <property type="component" value="Unplaced"/>
</dbReference>
<evidence type="ECO:0000313" key="1">
    <source>
        <dbReference type="Proteomes" id="UP000095283"/>
    </source>
</evidence>
<reference evidence="2" key="1">
    <citation type="submission" date="2016-11" db="UniProtKB">
        <authorList>
            <consortium name="WormBaseParasite"/>
        </authorList>
    </citation>
    <scope>IDENTIFICATION</scope>
</reference>
<dbReference type="AlphaFoldDB" id="A0A1I7WK21"/>
<keyword evidence="1" id="KW-1185">Reference proteome</keyword>
<evidence type="ECO:0000313" key="2">
    <source>
        <dbReference type="WBParaSite" id="Hba_05377"/>
    </source>
</evidence>